<comment type="caution">
    <text evidence="2">The sequence shown here is derived from an EMBL/GenBank/DDBJ whole genome shotgun (WGS) entry which is preliminary data.</text>
</comment>
<evidence type="ECO:0000313" key="3">
    <source>
        <dbReference type="Proteomes" id="UP000823790"/>
    </source>
</evidence>
<dbReference type="Pfam" id="PF00756">
    <property type="entry name" value="Esterase"/>
    <property type="match status" value="1"/>
</dbReference>
<gene>
    <name evidence="2" type="ORF">J7I44_16180</name>
</gene>
<reference evidence="2 3" key="1">
    <citation type="submission" date="2021-04" db="EMBL/GenBank/DDBJ databases">
        <authorList>
            <person name="Huq M.A."/>
        </authorList>
    </citation>
    <scope>NUCLEOTIDE SEQUENCE [LARGE SCALE GENOMIC DNA]</scope>
    <source>
        <strain evidence="2 3">MAH-13</strain>
    </source>
</reference>
<keyword evidence="1" id="KW-0732">Signal</keyword>
<dbReference type="Proteomes" id="UP000823790">
    <property type="component" value="Unassembled WGS sequence"/>
</dbReference>
<dbReference type="InterPro" id="IPR029058">
    <property type="entry name" value="AB_hydrolase_fold"/>
</dbReference>
<dbReference type="EMBL" id="JAGJRS010000034">
    <property type="protein sequence ID" value="MBP1475839.1"/>
    <property type="molecule type" value="Genomic_DNA"/>
</dbReference>
<organism evidence="2 3">
    <name type="scientific">Frateuria flava</name>
    <dbReference type="NCBI Taxonomy" id="2821489"/>
    <lineage>
        <taxon>Bacteria</taxon>
        <taxon>Pseudomonadati</taxon>
        <taxon>Pseudomonadota</taxon>
        <taxon>Gammaproteobacteria</taxon>
        <taxon>Lysobacterales</taxon>
        <taxon>Rhodanobacteraceae</taxon>
        <taxon>Frateuria</taxon>
    </lineage>
</organism>
<dbReference type="PANTHER" id="PTHR48098:SF1">
    <property type="entry name" value="DIACYLGLYCEROL ACYLTRANSFERASE_MYCOLYLTRANSFERASE AG85A"/>
    <property type="match status" value="1"/>
</dbReference>
<proteinExistence type="predicted"/>
<protein>
    <recommendedName>
        <fullName evidence="4">Esterase</fullName>
    </recommendedName>
</protein>
<dbReference type="PANTHER" id="PTHR48098">
    <property type="entry name" value="ENTEROCHELIN ESTERASE-RELATED"/>
    <property type="match status" value="1"/>
</dbReference>
<sequence length="379" mass="40885">MFKRMRSGGRYAGLAALWLGCGAALAGTSDPPPVTPRQAAAPSMRLLGQVLDIKIHGTSLEGNRLGDSPERTVNVYLPPGYLHDPSRRYPVIYSLGGYQPSPALAAQIGPHPEGYLFVGVDRAIAQGRLGKLILVNIEGWNRLGGSFWVNSASTGRWEDFVTRDVIPMIDKQFRTLRNRDSRGLYGGSMGGFGALSIAMHRPRLFGTVFAQSPCCMAMVEELGPTPAWVPMQQVTLAQADAAFQHGDPAALETLALAAAFAPDAGRPDVFGDLPYRVDGGRVVPAEPAYATWLAHLPGNRLDREAAGLKTLNGLRIQYGDHDELRHIPASVPAFHQALLARGVRHEYLVDHGGHVDLGRFERDAVPFFARTLAGANASP</sequence>
<dbReference type="RefSeq" id="WP_209623127.1">
    <property type="nucleotide sequence ID" value="NZ_JAGJRS010000034.1"/>
</dbReference>
<evidence type="ECO:0000313" key="2">
    <source>
        <dbReference type="EMBL" id="MBP1475839.1"/>
    </source>
</evidence>
<evidence type="ECO:0000256" key="1">
    <source>
        <dbReference type="SAM" id="SignalP"/>
    </source>
</evidence>
<dbReference type="PROSITE" id="PS51257">
    <property type="entry name" value="PROKAR_LIPOPROTEIN"/>
    <property type="match status" value="1"/>
</dbReference>
<accession>A0ABS4DRZ9</accession>
<evidence type="ECO:0008006" key="4">
    <source>
        <dbReference type="Google" id="ProtNLM"/>
    </source>
</evidence>
<dbReference type="InterPro" id="IPR050583">
    <property type="entry name" value="Mycobacterial_A85_antigen"/>
</dbReference>
<name>A0ABS4DRZ9_9GAMM</name>
<dbReference type="SUPFAM" id="SSF53474">
    <property type="entry name" value="alpha/beta-Hydrolases"/>
    <property type="match status" value="1"/>
</dbReference>
<feature type="chain" id="PRO_5046188889" description="Esterase" evidence="1">
    <location>
        <begin position="27"/>
        <end position="379"/>
    </location>
</feature>
<dbReference type="Gene3D" id="3.40.50.1820">
    <property type="entry name" value="alpha/beta hydrolase"/>
    <property type="match status" value="1"/>
</dbReference>
<keyword evidence="3" id="KW-1185">Reference proteome</keyword>
<feature type="signal peptide" evidence="1">
    <location>
        <begin position="1"/>
        <end position="26"/>
    </location>
</feature>
<dbReference type="InterPro" id="IPR000801">
    <property type="entry name" value="Esterase-like"/>
</dbReference>